<dbReference type="STRING" id="66420.A0A0N0PF31"/>
<keyword evidence="3" id="KW-0009">Actin-binding</keyword>
<evidence type="ECO:0000256" key="1">
    <source>
        <dbReference type="ARBA" id="ARBA00022441"/>
    </source>
</evidence>
<dbReference type="Proteomes" id="UP000053268">
    <property type="component" value="Unassembled WGS sequence"/>
</dbReference>
<organism evidence="6 7">
    <name type="scientific">Papilio xuthus</name>
    <name type="common">Asian swallowtail butterfly</name>
    <dbReference type="NCBI Taxonomy" id="66420"/>
    <lineage>
        <taxon>Eukaryota</taxon>
        <taxon>Metazoa</taxon>
        <taxon>Ecdysozoa</taxon>
        <taxon>Arthropoda</taxon>
        <taxon>Hexapoda</taxon>
        <taxon>Insecta</taxon>
        <taxon>Pterygota</taxon>
        <taxon>Neoptera</taxon>
        <taxon>Endopterygota</taxon>
        <taxon>Lepidoptera</taxon>
        <taxon>Glossata</taxon>
        <taxon>Ditrysia</taxon>
        <taxon>Papilionoidea</taxon>
        <taxon>Papilionidae</taxon>
        <taxon>Papilioninae</taxon>
        <taxon>Papilio</taxon>
    </lineage>
</organism>
<dbReference type="PANTHER" id="PTHR24412:SF489">
    <property type="entry name" value="RING FINGER DOMAIN AND KELCH REPEAT-CONTAINING PROTEIN DDB_G0271372"/>
    <property type="match status" value="1"/>
</dbReference>
<evidence type="ECO:0000256" key="3">
    <source>
        <dbReference type="ARBA" id="ARBA00023203"/>
    </source>
</evidence>
<comment type="caution">
    <text evidence="6">The sequence shown here is derived from an EMBL/GenBank/DDBJ whole genome shotgun (WGS) entry which is preliminary data.</text>
</comment>
<protein>
    <submittedName>
        <fullName evidence="6">Influenza virus NS1A-binding protein-like</fullName>
    </submittedName>
</protein>
<keyword evidence="2" id="KW-0677">Repeat</keyword>
<dbReference type="Pfam" id="PF00651">
    <property type="entry name" value="BTB"/>
    <property type="match status" value="1"/>
</dbReference>
<dbReference type="InterPro" id="IPR006652">
    <property type="entry name" value="Kelch_1"/>
</dbReference>
<dbReference type="Gene3D" id="2.120.10.80">
    <property type="entry name" value="Kelch-type beta propeller"/>
    <property type="match status" value="1"/>
</dbReference>
<accession>A0A0N0PF31</accession>
<dbReference type="SUPFAM" id="SSF54695">
    <property type="entry name" value="POZ domain"/>
    <property type="match status" value="1"/>
</dbReference>
<feature type="domain" description="BTB" evidence="5">
    <location>
        <begin position="119"/>
        <end position="196"/>
    </location>
</feature>
<feature type="compositionally biased region" description="Low complexity" evidence="4">
    <location>
        <begin position="66"/>
        <end position="78"/>
    </location>
</feature>
<feature type="region of interest" description="Disordered" evidence="4">
    <location>
        <begin position="51"/>
        <end position="92"/>
    </location>
</feature>
<dbReference type="Pfam" id="PF01344">
    <property type="entry name" value="Kelch_1"/>
    <property type="match status" value="1"/>
</dbReference>
<dbReference type="InterPro" id="IPR015915">
    <property type="entry name" value="Kelch-typ_b-propeller"/>
</dbReference>
<evidence type="ECO:0000256" key="4">
    <source>
        <dbReference type="SAM" id="MobiDB-lite"/>
    </source>
</evidence>
<evidence type="ECO:0000256" key="2">
    <source>
        <dbReference type="ARBA" id="ARBA00022737"/>
    </source>
</evidence>
<evidence type="ECO:0000259" key="5">
    <source>
        <dbReference type="PROSITE" id="PS50097"/>
    </source>
</evidence>
<dbReference type="Gene3D" id="3.30.710.10">
    <property type="entry name" value="Potassium Channel Kv1.1, Chain A"/>
    <property type="match status" value="1"/>
</dbReference>
<feature type="compositionally biased region" description="Acidic residues" evidence="4">
    <location>
        <begin position="83"/>
        <end position="92"/>
    </location>
</feature>
<feature type="compositionally biased region" description="Basic and acidic residues" evidence="4">
    <location>
        <begin position="340"/>
        <end position="368"/>
    </location>
</feature>
<keyword evidence="7" id="KW-1185">Reference proteome</keyword>
<name>A0A0N0PF31_PAPXU</name>
<dbReference type="EMBL" id="LADI01012895">
    <property type="protein sequence ID" value="KPJ20761.1"/>
    <property type="molecule type" value="Genomic_DNA"/>
</dbReference>
<feature type="compositionally biased region" description="Basic and acidic residues" evidence="4">
    <location>
        <begin position="51"/>
        <end position="65"/>
    </location>
</feature>
<dbReference type="SMART" id="SM00612">
    <property type="entry name" value="Kelch"/>
    <property type="match status" value="2"/>
</dbReference>
<dbReference type="AlphaFoldDB" id="A0A0N0PF31"/>
<reference evidence="6 7" key="1">
    <citation type="journal article" date="2015" name="Nat. Commun.">
        <title>Outbred genome sequencing and CRISPR/Cas9 gene editing in butterflies.</title>
        <authorList>
            <person name="Li X."/>
            <person name="Fan D."/>
            <person name="Zhang W."/>
            <person name="Liu G."/>
            <person name="Zhang L."/>
            <person name="Zhao L."/>
            <person name="Fang X."/>
            <person name="Chen L."/>
            <person name="Dong Y."/>
            <person name="Chen Y."/>
            <person name="Ding Y."/>
            <person name="Zhao R."/>
            <person name="Feng M."/>
            <person name="Zhu Y."/>
            <person name="Feng Y."/>
            <person name="Jiang X."/>
            <person name="Zhu D."/>
            <person name="Xiang H."/>
            <person name="Feng X."/>
            <person name="Li S."/>
            <person name="Wang J."/>
            <person name="Zhang G."/>
            <person name="Kronforst M.R."/>
            <person name="Wang W."/>
        </authorList>
    </citation>
    <scope>NUCLEOTIDE SEQUENCE [LARGE SCALE GENOMIC DNA]</scope>
    <source>
        <strain evidence="6">Ya'a_city_454_Px</strain>
        <tissue evidence="6">Whole body</tissue>
    </source>
</reference>
<feature type="compositionally biased region" description="Basic and acidic residues" evidence="4">
    <location>
        <begin position="632"/>
        <end position="660"/>
    </location>
</feature>
<feature type="region of interest" description="Disordered" evidence="4">
    <location>
        <begin position="333"/>
        <end position="380"/>
    </location>
</feature>
<dbReference type="PROSITE" id="PS50097">
    <property type="entry name" value="BTB"/>
    <property type="match status" value="1"/>
</dbReference>
<evidence type="ECO:0000313" key="6">
    <source>
        <dbReference type="EMBL" id="KPJ20761.1"/>
    </source>
</evidence>
<proteinExistence type="predicted"/>
<dbReference type="GO" id="GO:0003779">
    <property type="term" value="F:actin binding"/>
    <property type="evidence" value="ECO:0007669"/>
    <property type="project" value="UniProtKB-KW"/>
</dbReference>
<gene>
    <name evidence="6" type="ORF">RR46_00936</name>
</gene>
<evidence type="ECO:0000313" key="7">
    <source>
        <dbReference type="Proteomes" id="UP000053268"/>
    </source>
</evidence>
<sequence length="667" mass="69885">MQSLKNSPLAIHPVFDDVARPFEYKEAARPSAAAPRAGVIRFAADERPASGLHHADMKPHDDGINGHESGGSVASGGARSDDSEGEEAALEEELSLVDEAAPARVLAALNALRKARQHYDVLLAAGAGGAGEEVAAHRAVLAAVSPRLLAALPAAPPAAPPAAAPAAPALRLPDVDADALRELVEYAYTGRLRVRDAAGARRLYRAAARLRVETARAHLAERLVRRPAPHDALAVRALPDLQRHHRAALDAYIVEHFDEICACGALAALPLIHIEMLRETSAELGQEAPAAVAGAALTWLRDQLAAGTQLEDLCSRPHLLFVDAEGALRDCGELPASRGDAPELHEYRREAAERERGVRRRAAERDRAPPPATPAHAPHTAHTANTAHLAHHAHSPDDRADDDTGVLAARAAPGAGVTRALLALKGKLAAARIAWRTGSGSSARGGRLGGAAEPGDAPRLAHMSCAGVVWQGELWVLGGCDAWHCLAGTERLRAGGWAPGPALPTARRSVGGAVWRGRLVAAGGSSGGASLRTTAWLAADLAGWREGPLLREARAAPALCVVRDVLYCAGGFSGQEFLASVECLLEPDGCWTALWLPRSPATQIAEERTHENPEPLVNGIHDALSEREDEMDARRECERDGAPAEKGAGERGGAVEREGESGAVGGA</sequence>
<dbReference type="SMART" id="SM00225">
    <property type="entry name" value="BTB"/>
    <property type="match status" value="1"/>
</dbReference>
<dbReference type="SUPFAM" id="SSF117281">
    <property type="entry name" value="Kelch motif"/>
    <property type="match status" value="1"/>
</dbReference>
<keyword evidence="1" id="KW-0880">Kelch repeat</keyword>
<dbReference type="InterPro" id="IPR000210">
    <property type="entry name" value="BTB/POZ_dom"/>
</dbReference>
<dbReference type="PANTHER" id="PTHR24412">
    <property type="entry name" value="KELCH PROTEIN"/>
    <property type="match status" value="1"/>
</dbReference>
<feature type="region of interest" description="Disordered" evidence="4">
    <location>
        <begin position="627"/>
        <end position="667"/>
    </location>
</feature>
<dbReference type="InterPro" id="IPR011333">
    <property type="entry name" value="SKP1/BTB/POZ_sf"/>
</dbReference>